<organism evidence="2 3">
    <name type="scientific">Desulfonema magnum</name>
    <dbReference type="NCBI Taxonomy" id="45655"/>
    <lineage>
        <taxon>Bacteria</taxon>
        <taxon>Pseudomonadati</taxon>
        <taxon>Thermodesulfobacteriota</taxon>
        <taxon>Desulfobacteria</taxon>
        <taxon>Desulfobacterales</taxon>
        <taxon>Desulfococcaceae</taxon>
        <taxon>Desulfonema</taxon>
    </lineage>
</organism>
<name>A0A975BFU7_9BACT</name>
<gene>
    <name evidence="2" type="ORF">dnm_005120</name>
</gene>
<keyword evidence="3" id="KW-1185">Reference proteome</keyword>
<evidence type="ECO:0000313" key="2">
    <source>
        <dbReference type="EMBL" id="QTA84515.1"/>
    </source>
</evidence>
<feature type="transmembrane region" description="Helical" evidence="1">
    <location>
        <begin position="33"/>
        <end position="59"/>
    </location>
</feature>
<evidence type="ECO:0000256" key="1">
    <source>
        <dbReference type="SAM" id="Phobius"/>
    </source>
</evidence>
<sequence>MIIISYDCSYFLLFRQLFGSFFTTKTRRHEVSLWLLFCHGATKFLCVTLWLRVFVALFFTTKTRRHEVSLWLLFYHEDTKARSFFMALFLPRRHEGTKFLCGSFFTTKTRSFFMALFLPRRHEGTKFLYGSLFTTKTRRHEVSLCHFVSSCLCGSFFAARTLNSYSLFFKQALIKKISKASADRKSDRL</sequence>
<reference evidence="2" key="1">
    <citation type="journal article" date="2021" name="Microb. Physiol.">
        <title>Proteogenomic Insights into the Physiology of Marine, Sulfate-Reducing, Filamentous Desulfonema limicola and Desulfonema magnum.</title>
        <authorList>
            <person name="Schnaars V."/>
            <person name="Wohlbrand L."/>
            <person name="Scheve S."/>
            <person name="Hinrichs C."/>
            <person name="Reinhardt R."/>
            <person name="Rabus R."/>
        </authorList>
    </citation>
    <scope>NUCLEOTIDE SEQUENCE</scope>
    <source>
        <strain evidence="2">4be13</strain>
    </source>
</reference>
<proteinExistence type="predicted"/>
<protein>
    <recommendedName>
        <fullName evidence="4">Transmembrane protein</fullName>
    </recommendedName>
</protein>
<dbReference type="KEGG" id="dmm:dnm_005120"/>
<dbReference type="Proteomes" id="UP000663722">
    <property type="component" value="Chromosome"/>
</dbReference>
<evidence type="ECO:0000313" key="3">
    <source>
        <dbReference type="Proteomes" id="UP000663722"/>
    </source>
</evidence>
<evidence type="ECO:0008006" key="4">
    <source>
        <dbReference type="Google" id="ProtNLM"/>
    </source>
</evidence>
<dbReference type="EMBL" id="CP061800">
    <property type="protein sequence ID" value="QTA84515.1"/>
    <property type="molecule type" value="Genomic_DNA"/>
</dbReference>
<keyword evidence="1" id="KW-0812">Transmembrane</keyword>
<accession>A0A975BFU7</accession>
<keyword evidence="1" id="KW-1133">Transmembrane helix</keyword>
<dbReference type="AlphaFoldDB" id="A0A975BFU7"/>
<keyword evidence="1" id="KW-0472">Membrane</keyword>